<dbReference type="Proteomes" id="UP000759103">
    <property type="component" value="Unassembled WGS sequence"/>
</dbReference>
<comment type="caution">
    <text evidence="2">The sequence shown here is derived from an EMBL/GenBank/DDBJ whole genome shotgun (WGS) entry which is preliminary data.</text>
</comment>
<sequence>MIKRLVALALLGWALGFALFMLALPGTPDSGLRTDAIVVPTGAAGRIARGLDLLEQRRARRMLVTGTAPGVTRADLARISGHAATFACCVDLGAEAVDTRGNAEETAAWVKAHGYHSIRLVTSDWHARRAALELAAALGDSVSVAVEGVPSEPTLAQAVNEYNKLLLRAAVLGWERVRR</sequence>
<dbReference type="CDD" id="cd06259">
    <property type="entry name" value="YdcF-like"/>
    <property type="match status" value="1"/>
</dbReference>
<gene>
    <name evidence="2" type="ORF">KZ820_16515</name>
</gene>
<accession>A0ABS7BS72</accession>
<name>A0ABS7BS72_9SPHN</name>
<protein>
    <submittedName>
        <fullName evidence="2">YdcF family protein</fullName>
    </submittedName>
</protein>
<dbReference type="Pfam" id="PF02698">
    <property type="entry name" value="DUF218"/>
    <property type="match status" value="1"/>
</dbReference>
<feature type="domain" description="DUF218" evidence="1">
    <location>
        <begin position="35"/>
        <end position="152"/>
    </location>
</feature>
<organism evidence="2 3">
    <name type="scientific">Sphingomonas citri</name>
    <dbReference type="NCBI Taxonomy" id="2862499"/>
    <lineage>
        <taxon>Bacteria</taxon>
        <taxon>Pseudomonadati</taxon>
        <taxon>Pseudomonadota</taxon>
        <taxon>Alphaproteobacteria</taxon>
        <taxon>Sphingomonadales</taxon>
        <taxon>Sphingomonadaceae</taxon>
        <taxon>Sphingomonas</taxon>
    </lineage>
</organism>
<dbReference type="RefSeq" id="WP_219749724.1">
    <property type="nucleotide sequence ID" value="NZ_JAHXZN010000007.1"/>
</dbReference>
<reference evidence="2 3" key="1">
    <citation type="submission" date="2021-07" db="EMBL/GenBank/DDBJ databases">
        <title>Sphingomonas sp.</title>
        <authorList>
            <person name="Feng G."/>
            <person name="Li J."/>
            <person name="Pan M."/>
        </authorList>
    </citation>
    <scope>NUCLEOTIDE SEQUENCE [LARGE SCALE GENOMIC DNA]</scope>
    <source>
        <strain evidence="2 3">RRHST34</strain>
    </source>
</reference>
<keyword evidence="3" id="KW-1185">Reference proteome</keyword>
<proteinExistence type="predicted"/>
<dbReference type="InterPro" id="IPR003848">
    <property type="entry name" value="DUF218"/>
</dbReference>
<evidence type="ECO:0000259" key="1">
    <source>
        <dbReference type="Pfam" id="PF02698"/>
    </source>
</evidence>
<dbReference type="EMBL" id="JAHXZN010000007">
    <property type="protein sequence ID" value="MBW6532347.1"/>
    <property type="molecule type" value="Genomic_DNA"/>
</dbReference>
<evidence type="ECO:0000313" key="2">
    <source>
        <dbReference type="EMBL" id="MBW6532347.1"/>
    </source>
</evidence>
<evidence type="ECO:0000313" key="3">
    <source>
        <dbReference type="Proteomes" id="UP000759103"/>
    </source>
</evidence>